<name>A0A1S6L3D0_9CAUD</name>
<gene>
    <name evidence="1" type="ORF">YOLOSWAG_210</name>
</gene>
<evidence type="ECO:0000313" key="2">
    <source>
        <dbReference type="Proteomes" id="UP000221250"/>
    </source>
</evidence>
<dbReference type="Proteomes" id="UP000221250">
    <property type="component" value="Segment"/>
</dbReference>
<evidence type="ECO:0000313" key="1">
    <source>
        <dbReference type="EMBL" id="AQT28688.1"/>
    </source>
</evidence>
<accession>A0A1S6L3D0</accession>
<keyword evidence="2" id="KW-1185">Reference proteome</keyword>
<dbReference type="EMBL" id="KY448244">
    <property type="protein sequence ID" value="AQT28688.1"/>
    <property type="molecule type" value="Genomic_DNA"/>
</dbReference>
<organism evidence="1 2">
    <name type="scientific">Erwinia phage vB_EamM_Yoloswag</name>
    <dbReference type="NCBI Taxonomy" id="1958956"/>
    <lineage>
        <taxon>Viruses</taxon>
        <taxon>Duplodnaviria</taxon>
        <taxon>Heunggongvirae</taxon>
        <taxon>Uroviricota</taxon>
        <taxon>Caudoviricetes</taxon>
        <taxon>Yoloswagvirus</taxon>
        <taxon>Yoloswagvirus yoloswag</taxon>
    </lineage>
</organism>
<sequence length="48" mass="5844">MFNEDELMFLRSLTEEHWDIVRNKAMETMSEEEFDEFCRKVGVDPDDE</sequence>
<reference evidence="1 2" key="1">
    <citation type="submission" date="2017-01" db="EMBL/GenBank/DDBJ databases">
        <authorList>
            <person name="Mah S.A."/>
            <person name="Swanson W.J."/>
            <person name="Moy G.W."/>
            <person name="Vacquier V.D."/>
        </authorList>
    </citation>
    <scope>NUCLEOTIDE SEQUENCE [LARGE SCALE GENOMIC DNA]</scope>
</reference>
<protein>
    <submittedName>
        <fullName evidence="1">Uncharacterized protein</fullName>
    </submittedName>
</protein>
<proteinExistence type="predicted"/>